<dbReference type="OrthoDB" id="5867604at2759"/>
<evidence type="ECO:0000256" key="2">
    <source>
        <dbReference type="SAM" id="SignalP"/>
    </source>
</evidence>
<dbReference type="AlphaFoldDB" id="W2THI7"/>
<dbReference type="KEGG" id="nai:NECAME_09043"/>
<keyword evidence="2" id="KW-0732">Signal</keyword>
<evidence type="ECO:0000256" key="1">
    <source>
        <dbReference type="SAM" id="MobiDB-lite"/>
    </source>
</evidence>
<feature type="chain" id="PRO_5004825490" description="Secreted protein" evidence="2">
    <location>
        <begin position="20"/>
        <end position="154"/>
    </location>
</feature>
<dbReference type="Proteomes" id="UP000053676">
    <property type="component" value="Unassembled WGS sequence"/>
</dbReference>
<feature type="signal peptide" evidence="2">
    <location>
        <begin position="1"/>
        <end position="19"/>
    </location>
</feature>
<proteinExistence type="predicted"/>
<keyword evidence="4" id="KW-1185">Reference proteome</keyword>
<organism evidence="3 4">
    <name type="scientific">Necator americanus</name>
    <name type="common">Human hookworm</name>
    <dbReference type="NCBI Taxonomy" id="51031"/>
    <lineage>
        <taxon>Eukaryota</taxon>
        <taxon>Metazoa</taxon>
        <taxon>Ecdysozoa</taxon>
        <taxon>Nematoda</taxon>
        <taxon>Chromadorea</taxon>
        <taxon>Rhabditida</taxon>
        <taxon>Rhabditina</taxon>
        <taxon>Rhabditomorpha</taxon>
        <taxon>Strongyloidea</taxon>
        <taxon>Ancylostomatidae</taxon>
        <taxon>Bunostominae</taxon>
        <taxon>Necator</taxon>
    </lineage>
</organism>
<evidence type="ECO:0008006" key="5">
    <source>
        <dbReference type="Google" id="ProtNLM"/>
    </source>
</evidence>
<reference evidence="4" key="1">
    <citation type="journal article" date="2014" name="Nat. Genet.">
        <title>Genome of the human hookworm Necator americanus.</title>
        <authorList>
            <person name="Tang Y.T."/>
            <person name="Gao X."/>
            <person name="Rosa B.A."/>
            <person name="Abubucker S."/>
            <person name="Hallsworth-Pepin K."/>
            <person name="Martin J."/>
            <person name="Tyagi R."/>
            <person name="Heizer E."/>
            <person name="Zhang X."/>
            <person name="Bhonagiri-Palsikar V."/>
            <person name="Minx P."/>
            <person name="Warren W.C."/>
            <person name="Wang Q."/>
            <person name="Zhan B."/>
            <person name="Hotez P.J."/>
            <person name="Sternberg P.W."/>
            <person name="Dougall A."/>
            <person name="Gaze S.T."/>
            <person name="Mulvenna J."/>
            <person name="Sotillo J."/>
            <person name="Ranganathan S."/>
            <person name="Rabelo E.M."/>
            <person name="Wilson R.K."/>
            <person name="Felgner P.L."/>
            <person name="Bethony J."/>
            <person name="Hawdon J.M."/>
            <person name="Gasser R.B."/>
            <person name="Loukas A."/>
            <person name="Mitreva M."/>
        </authorList>
    </citation>
    <scope>NUCLEOTIDE SEQUENCE [LARGE SCALE GENOMIC DNA]</scope>
</reference>
<name>W2THI7_NECAM</name>
<sequence length="154" mass="17511">MHWIRYLTSLLFTCEVASSTRRRHDRDTGEMGSRNAGSFDGDRHPELRSSVGARSDDDKTEFVRQEWTETVYKKIRTYSEFNHLWGHNQTAVSTTVPTEFQDGFHARALGENSLIHQAGSVARSPAKSNVSLACHCRIKPAGNTYKKHTFIQRA</sequence>
<gene>
    <name evidence="3" type="ORF">NECAME_09043</name>
</gene>
<feature type="region of interest" description="Disordered" evidence="1">
    <location>
        <begin position="21"/>
        <end position="55"/>
    </location>
</feature>
<evidence type="ECO:0000313" key="3">
    <source>
        <dbReference type="EMBL" id="ETN80651.1"/>
    </source>
</evidence>
<protein>
    <recommendedName>
        <fullName evidence="5">Secreted protein</fullName>
    </recommendedName>
</protein>
<dbReference type="EMBL" id="KI659018">
    <property type="protein sequence ID" value="ETN80651.1"/>
    <property type="molecule type" value="Genomic_DNA"/>
</dbReference>
<evidence type="ECO:0000313" key="4">
    <source>
        <dbReference type="Proteomes" id="UP000053676"/>
    </source>
</evidence>
<accession>W2THI7</accession>